<dbReference type="OrthoDB" id="10353684at2759"/>
<accession>A0A9P0PV76</accession>
<gene>
    <name evidence="2" type="ORF">ACAOBT_LOCUS22454</name>
</gene>
<dbReference type="Proteomes" id="UP001152888">
    <property type="component" value="Unassembled WGS sequence"/>
</dbReference>
<evidence type="ECO:0000313" key="2">
    <source>
        <dbReference type="EMBL" id="CAH1995193.1"/>
    </source>
</evidence>
<protein>
    <submittedName>
        <fullName evidence="2">Uncharacterized protein</fullName>
    </submittedName>
</protein>
<keyword evidence="1" id="KW-0732">Signal</keyword>
<dbReference type="AlphaFoldDB" id="A0A9P0PV76"/>
<evidence type="ECO:0000313" key="3">
    <source>
        <dbReference type="Proteomes" id="UP001152888"/>
    </source>
</evidence>
<sequence>MAYGSRLILFLLIFITFFVFSEAKLHKRAERYGVKDIRNRYGGDLSAAILDIIQGIPLEKITVGFDSRAV</sequence>
<organism evidence="2 3">
    <name type="scientific">Acanthoscelides obtectus</name>
    <name type="common">Bean weevil</name>
    <name type="synonym">Bruchus obtectus</name>
    <dbReference type="NCBI Taxonomy" id="200917"/>
    <lineage>
        <taxon>Eukaryota</taxon>
        <taxon>Metazoa</taxon>
        <taxon>Ecdysozoa</taxon>
        <taxon>Arthropoda</taxon>
        <taxon>Hexapoda</taxon>
        <taxon>Insecta</taxon>
        <taxon>Pterygota</taxon>
        <taxon>Neoptera</taxon>
        <taxon>Endopterygota</taxon>
        <taxon>Coleoptera</taxon>
        <taxon>Polyphaga</taxon>
        <taxon>Cucujiformia</taxon>
        <taxon>Chrysomeloidea</taxon>
        <taxon>Chrysomelidae</taxon>
        <taxon>Bruchinae</taxon>
        <taxon>Bruchini</taxon>
        <taxon>Acanthoscelides</taxon>
    </lineage>
</organism>
<evidence type="ECO:0000256" key="1">
    <source>
        <dbReference type="SAM" id="SignalP"/>
    </source>
</evidence>
<feature type="signal peptide" evidence="1">
    <location>
        <begin position="1"/>
        <end position="23"/>
    </location>
</feature>
<comment type="caution">
    <text evidence="2">The sequence shown here is derived from an EMBL/GenBank/DDBJ whole genome shotgun (WGS) entry which is preliminary data.</text>
</comment>
<feature type="chain" id="PRO_5040344331" evidence="1">
    <location>
        <begin position="24"/>
        <end position="70"/>
    </location>
</feature>
<dbReference type="EMBL" id="CAKOFQ010007217">
    <property type="protein sequence ID" value="CAH1995193.1"/>
    <property type="molecule type" value="Genomic_DNA"/>
</dbReference>
<keyword evidence="3" id="KW-1185">Reference proteome</keyword>
<name>A0A9P0PV76_ACAOB</name>
<proteinExistence type="predicted"/>
<reference evidence="2" key="1">
    <citation type="submission" date="2022-03" db="EMBL/GenBank/DDBJ databases">
        <authorList>
            <person name="Sayadi A."/>
        </authorList>
    </citation>
    <scope>NUCLEOTIDE SEQUENCE</scope>
</reference>